<dbReference type="CDD" id="cd00086">
    <property type="entry name" value="homeodomain"/>
    <property type="match status" value="1"/>
</dbReference>
<accession>A0ABP0WDA0</accession>
<comment type="subcellular location">
    <subcellularLocation>
        <location evidence="1 5">Nucleus</location>
    </subcellularLocation>
</comment>
<name>A0ABP0WDA0_9BRYO</name>
<dbReference type="InterPro" id="IPR050224">
    <property type="entry name" value="TALE_homeobox"/>
</dbReference>
<feature type="region of interest" description="Disordered" evidence="6">
    <location>
        <begin position="352"/>
        <end position="373"/>
    </location>
</feature>
<feature type="region of interest" description="Disordered" evidence="6">
    <location>
        <begin position="950"/>
        <end position="1006"/>
    </location>
</feature>
<dbReference type="SMART" id="SM00389">
    <property type="entry name" value="HOX"/>
    <property type="match status" value="1"/>
</dbReference>
<organism evidence="8 9">
    <name type="scientific">Sphagnum jensenii</name>
    <dbReference type="NCBI Taxonomy" id="128206"/>
    <lineage>
        <taxon>Eukaryota</taxon>
        <taxon>Viridiplantae</taxon>
        <taxon>Streptophyta</taxon>
        <taxon>Embryophyta</taxon>
        <taxon>Bryophyta</taxon>
        <taxon>Sphagnophytina</taxon>
        <taxon>Sphagnopsida</taxon>
        <taxon>Sphagnales</taxon>
        <taxon>Sphagnaceae</taxon>
        <taxon>Sphagnum</taxon>
    </lineage>
</organism>
<sequence>MDNETGAPDSMNLQFPPTFQAIPEEMISWRESYVNTEQNQFQPRIHEQVDLASLPQTLQQVVRNSNCPSGGSSAAAAFHNYDYSAANHCIQPAAFTTTRDVAVLPPFESLPAVQSEEEMYKTMWSPEEAKRLFTQHFQSLNEFSGSTLQPQAAAAPTVASWRTPASLNPAVLSSNAQQRSSRICAPVPRWPQVNSTGQQHSSIVESPTDEAALQMSLHTRLGIQPDMSSMLPGERFAQSQYPSAGNMGEVFHSADHLSHDSIMKSMQHASGHAGALLQLPYDSFLTMDHGDHHQILTASTTDQLHEQAASARAAAAHQDLQLQLAVGYSNEGPAVQLDHHGTQNSLQWSQTFPSAPAAAAARPRKRNAPDDPVLVDHRASSKLKRPWQDPQFSIEAAIPAEARPATSSQLFSHSYLAPANTTTFAGPPGKSSTNFRPSWRRVEQAAGAAATTPTKLHTIPEDQVPCNHGWNSELQYKRPAGYQEPLTIDEWLQKSATSSTTPSPGAASLPSSSLQFPAAYPGIIPSAAKRSWNDIPWQQQQQDQLPVILQEQWWVPKATNCTASAATSASTSHEQLSTFPESWNPSAANYSSNYNPMSYCNTMVTAEELAGAAAATTTATQDLALWRSCTAPAADISLYNDQSSTNLEQQPIKFMDLLCMDSETDDISTSCEASQYSDDPNAHEFYNYDHDAMSFTNTIRPAAADHDAMSFMGAIQPAAAAATSDHHLLEAAAPGSSAAPPAVLTSPGNMNIVTGHFSRGGWKTGSPLQMSSKVESGQLHFEITQRAAATPTSSYEQDAAAAAATPDDQDIAEDGRISCFRFSKEELLQFLQGRITISSEGAITNIPVPPYVEPTLRSYKSPAPPAVTVLQNWMAEHFHKPYPNDAEKDDLCFQTGISKKKLEKWFNNARHRFWKPLVEGMHNQLQLLITSDKDRNNTGITNQHQLQIHYTTPLPPSPSPSPATASPQDEYEDDDDHDPATSRHQQQAAAPGYEEEGIADMGSDGR</sequence>
<evidence type="ECO:0000313" key="8">
    <source>
        <dbReference type="EMBL" id="CAK9264392.1"/>
    </source>
</evidence>
<reference evidence="8" key="1">
    <citation type="submission" date="2024-02" db="EMBL/GenBank/DDBJ databases">
        <authorList>
            <consortium name="ELIXIR-Norway"/>
            <consortium name="Elixir Norway"/>
        </authorList>
    </citation>
    <scope>NUCLEOTIDE SEQUENCE</scope>
</reference>
<feature type="region of interest" description="Disordered" evidence="6">
    <location>
        <begin position="443"/>
        <end position="464"/>
    </location>
</feature>
<protein>
    <recommendedName>
        <fullName evidence="7">Homeobox domain-containing protein</fullName>
    </recommendedName>
</protein>
<dbReference type="Proteomes" id="UP001497444">
    <property type="component" value="Chromosome 16"/>
</dbReference>
<gene>
    <name evidence="8" type="ORF">CSSPJE1EN1_LOCUS9870</name>
</gene>
<dbReference type="PANTHER" id="PTHR11850">
    <property type="entry name" value="HOMEOBOX PROTEIN TRANSCRIPTION FACTORS"/>
    <property type="match status" value="1"/>
</dbReference>
<dbReference type="Gene3D" id="1.10.10.60">
    <property type="entry name" value="Homeodomain-like"/>
    <property type="match status" value="1"/>
</dbReference>
<dbReference type="PROSITE" id="PS50071">
    <property type="entry name" value="HOMEOBOX_2"/>
    <property type="match status" value="1"/>
</dbReference>
<dbReference type="Pfam" id="PF05920">
    <property type="entry name" value="Homeobox_KN"/>
    <property type="match status" value="1"/>
</dbReference>
<evidence type="ECO:0000259" key="7">
    <source>
        <dbReference type="PROSITE" id="PS50071"/>
    </source>
</evidence>
<dbReference type="InterPro" id="IPR008422">
    <property type="entry name" value="KN_HD"/>
</dbReference>
<evidence type="ECO:0000256" key="4">
    <source>
        <dbReference type="ARBA" id="ARBA00023242"/>
    </source>
</evidence>
<evidence type="ECO:0000256" key="5">
    <source>
        <dbReference type="PROSITE-ProRule" id="PRU00108"/>
    </source>
</evidence>
<evidence type="ECO:0000313" key="9">
    <source>
        <dbReference type="Proteomes" id="UP001497444"/>
    </source>
</evidence>
<evidence type="ECO:0000256" key="6">
    <source>
        <dbReference type="SAM" id="MobiDB-lite"/>
    </source>
</evidence>
<evidence type="ECO:0000256" key="3">
    <source>
        <dbReference type="ARBA" id="ARBA00023155"/>
    </source>
</evidence>
<dbReference type="InterPro" id="IPR001356">
    <property type="entry name" value="HD"/>
</dbReference>
<dbReference type="EMBL" id="OZ020111">
    <property type="protein sequence ID" value="CAK9264392.1"/>
    <property type="molecule type" value="Genomic_DNA"/>
</dbReference>
<feature type="DNA-binding region" description="Homeobox" evidence="5">
    <location>
        <begin position="855"/>
        <end position="917"/>
    </location>
</feature>
<evidence type="ECO:0000256" key="2">
    <source>
        <dbReference type="ARBA" id="ARBA00023125"/>
    </source>
</evidence>
<keyword evidence="9" id="KW-1185">Reference proteome</keyword>
<keyword evidence="4 5" id="KW-0539">Nucleus</keyword>
<proteinExistence type="predicted"/>
<dbReference type="InterPro" id="IPR009057">
    <property type="entry name" value="Homeodomain-like_sf"/>
</dbReference>
<keyword evidence="2 5" id="KW-0238">DNA-binding</keyword>
<dbReference type="SUPFAM" id="SSF46689">
    <property type="entry name" value="Homeodomain-like"/>
    <property type="match status" value="1"/>
</dbReference>
<feature type="domain" description="Homeobox" evidence="7">
    <location>
        <begin position="853"/>
        <end position="916"/>
    </location>
</feature>
<evidence type="ECO:0000256" key="1">
    <source>
        <dbReference type="ARBA" id="ARBA00004123"/>
    </source>
</evidence>
<keyword evidence="3 5" id="KW-0371">Homeobox</keyword>